<name>A0A6P6D3L1_PTEVA</name>
<gene>
    <name evidence="2" type="primary">LOC111747336</name>
</gene>
<proteinExistence type="predicted"/>
<evidence type="ECO:0000313" key="1">
    <source>
        <dbReference type="Proteomes" id="UP000515202"/>
    </source>
</evidence>
<dbReference type="GeneID" id="111747336"/>
<dbReference type="OrthoDB" id="343582at2759"/>
<evidence type="ECO:0000313" key="2">
    <source>
        <dbReference type="RefSeq" id="XP_023394112.1"/>
    </source>
</evidence>
<organism evidence="1 2">
    <name type="scientific">Pteropus vampyrus</name>
    <name type="common">Large flying fox</name>
    <dbReference type="NCBI Taxonomy" id="132908"/>
    <lineage>
        <taxon>Eukaryota</taxon>
        <taxon>Metazoa</taxon>
        <taxon>Chordata</taxon>
        <taxon>Craniata</taxon>
        <taxon>Vertebrata</taxon>
        <taxon>Euteleostomi</taxon>
        <taxon>Mammalia</taxon>
        <taxon>Eutheria</taxon>
        <taxon>Laurasiatheria</taxon>
        <taxon>Chiroptera</taxon>
        <taxon>Yinpterochiroptera</taxon>
        <taxon>Pteropodoidea</taxon>
        <taxon>Pteropodidae</taxon>
        <taxon>Pteropodinae</taxon>
        <taxon>Pteropus</taxon>
    </lineage>
</organism>
<accession>A0A6P6D3L1</accession>
<dbReference type="Proteomes" id="UP000515202">
    <property type="component" value="Unplaced"/>
</dbReference>
<reference evidence="2" key="1">
    <citation type="submission" date="2025-08" db="UniProtKB">
        <authorList>
            <consortium name="RefSeq"/>
        </authorList>
    </citation>
    <scope>IDENTIFICATION</scope>
    <source>
        <tissue evidence="2">Kidney</tissue>
    </source>
</reference>
<sequence>MEEIFLKLRFFLKVLTGVAQPVPFGQGQQFLPVHPQNPGAFVQNPSGALPKAYPDNHLSQVDVNELFSKLLKTGILKLSQPDSATTRKYVFILNLHKAPLSYKDVGYDKTM</sequence>
<dbReference type="KEGG" id="pvp:111747336"/>
<dbReference type="AlphaFoldDB" id="A0A6P6D3L1"/>
<protein>
    <submittedName>
        <fullName evidence="2">Pre-mRNA cleavage complex 2 protein Pcf11-like</fullName>
    </submittedName>
</protein>
<dbReference type="RefSeq" id="XP_023394112.1">
    <property type="nucleotide sequence ID" value="XM_023538344.1"/>
</dbReference>
<keyword evidence="1" id="KW-1185">Reference proteome</keyword>